<evidence type="ECO:0000256" key="1">
    <source>
        <dbReference type="SAM" id="MobiDB-lite"/>
    </source>
</evidence>
<keyword evidence="3" id="KW-1185">Reference proteome</keyword>
<reference evidence="2 3" key="1">
    <citation type="submission" date="2019-06" db="EMBL/GenBank/DDBJ databases">
        <title>Sequencing the genomes of 1000 actinobacteria strains.</title>
        <authorList>
            <person name="Klenk H.-P."/>
        </authorList>
    </citation>
    <scope>NUCLEOTIDE SEQUENCE [LARGE SCALE GENOMIC DNA]</scope>
    <source>
        <strain evidence="2 3">DSM 45928</strain>
    </source>
</reference>
<feature type="compositionally biased region" description="Polar residues" evidence="1">
    <location>
        <begin position="226"/>
        <end position="236"/>
    </location>
</feature>
<feature type="region of interest" description="Disordered" evidence="1">
    <location>
        <begin position="111"/>
        <end position="236"/>
    </location>
</feature>
<feature type="region of interest" description="Disordered" evidence="1">
    <location>
        <begin position="38"/>
        <end position="80"/>
    </location>
</feature>
<dbReference type="AlphaFoldDB" id="A0A543ATA3"/>
<evidence type="ECO:0000313" key="3">
    <source>
        <dbReference type="Proteomes" id="UP000317043"/>
    </source>
</evidence>
<feature type="compositionally biased region" description="Basic and acidic residues" evidence="1">
    <location>
        <begin position="208"/>
        <end position="217"/>
    </location>
</feature>
<feature type="compositionally biased region" description="Basic and acidic residues" evidence="1">
    <location>
        <begin position="178"/>
        <end position="190"/>
    </location>
</feature>
<dbReference type="EMBL" id="VFOW01000001">
    <property type="protein sequence ID" value="TQL75802.1"/>
    <property type="molecule type" value="Genomic_DNA"/>
</dbReference>
<accession>A0A543ATA3</accession>
<organism evidence="2 3">
    <name type="scientific">Stackebrandtia endophytica</name>
    <dbReference type="NCBI Taxonomy" id="1496996"/>
    <lineage>
        <taxon>Bacteria</taxon>
        <taxon>Bacillati</taxon>
        <taxon>Actinomycetota</taxon>
        <taxon>Actinomycetes</taxon>
        <taxon>Glycomycetales</taxon>
        <taxon>Glycomycetaceae</taxon>
        <taxon>Stackebrandtia</taxon>
    </lineage>
</organism>
<proteinExistence type="predicted"/>
<protein>
    <submittedName>
        <fullName evidence="2">Uncharacterized protein</fullName>
    </submittedName>
</protein>
<dbReference type="Proteomes" id="UP000317043">
    <property type="component" value="Unassembled WGS sequence"/>
</dbReference>
<dbReference type="InParanoid" id="A0A543ATA3"/>
<evidence type="ECO:0000313" key="2">
    <source>
        <dbReference type="EMBL" id="TQL75802.1"/>
    </source>
</evidence>
<gene>
    <name evidence="2" type="ORF">FB566_1317</name>
</gene>
<comment type="caution">
    <text evidence="2">The sequence shown here is derived from an EMBL/GenBank/DDBJ whole genome shotgun (WGS) entry which is preliminary data.</text>
</comment>
<name>A0A543ATA3_9ACTN</name>
<sequence length="236" mass="25070">MVSRRTDPTPSGGQATLTALPRIPYSEISVKPISGWLQETNGKRGDIADWSGGKLANSRVGQPGSRSGSGSGSGCLGRPAGFRVDGFPVGFWPGFEGPGLGRLRVQGLRGRRYEGSGVRDSGPPDRAPRGRVQTAARRDQGRAHSSSPGTHRPPDRGPSPRSATTPPAEIGPRPSPKPNDHLPDLSKHIDPPSLKNADASSYNGAEPWRCRTVEMPRSRSGAQPRWHSSNSDQPAP</sequence>